<reference evidence="2 5" key="2">
    <citation type="submission" date="2023-02" db="EMBL/GenBank/DDBJ databases">
        <title>Antimicrobial susceptibility testing and tentative epidemiological cut-off values for Lactobacillaceae family species intended for ingestion.</title>
        <authorList>
            <person name="Noehr-Meldgaard K."/>
            <person name="Struve C."/>
            <person name="Ingmer H."/>
            <person name="Koza A."/>
            <person name="Al-Nakeeb K."/>
            <person name="Agersoe Y."/>
        </authorList>
    </citation>
    <scope>NUCLEOTIDE SEQUENCE [LARGE SCALE GENOMIC DNA]</scope>
    <source>
        <strain evidence="2 5">DSM 20193</strain>
    </source>
</reference>
<organism evidence="3 4">
    <name type="scientific">Leuconostoc pseudomesenteroides</name>
    <dbReference type="NCBI Taxonomy" id="33968"/>
    <lineage>
        <taxon>Bacteria</taxon>
        <taxon>Bacillati</taxon>
        <taxon>Bacillota</taxon>
        <taxon>Bacilli</taxon>
        <taxon>Lactobacillales</taxon>
        <taxon>Lactobacillaceae</taxon>
        <taxon>Leuconostoc</taxon>
    </lineage>
</organism>
<evidence type="ECO:0000256" key="1">
    <source>
        <dbReference type="SAM" id="Phobius"/>
    </source>
</evidence>
<dbReference type="Proteomes" id="UP001529201">
    <property type="component" value="Unassembled WGS sequence"/>
</dbReference>
<keyword evidence="1" id="KW-1133">Transmembrane helix</keyword>
<feature type="transmembrane region" description="Helical" evidence="1">
    <location>
        <begin position="39"/>
        <end position="60"/>
    </location>
</feature>
<dbReference type="EMBL" id="JARGDN010000007">
    <property type="protein sequence ID" value="MDG9733943.1"/>
    <property type="molecule type" value="Genomic_DNA"/>
</dbReference>
<accession>A0A5B8T0Z7</accession>
<dbReference type="KEGG" id="lpse:FGL85_10195"/>
<keyword evidence="1" id="KW-0812">Transmembrane</keyword>
<dbReference type="AlphaFoldDB" id="A0A5B8T0Z7"/>
<evidence type="ECO:0000313" key="5">
    <source>
        <dbReference type="Proteomes" id="UP001529201"/>
    </source>
</evidence>
<evidence type="ECO:0000313" key="3">
    <source>
        <dbReference type="EMBL" id="QEA42849.1"/>
    </source>
</evidence>
<proteinExistence type="predicted"/>
<evidence type="ECO:0000313" key="4">
    <source>
        <dbReference type="Proteomes" id="UP000321296"/>
    </source>
</evidence>
<name>A0A5B8T0Z7_LEUPS</name>
<dbReference type="Proteomes" id="UP000321296">
    <property type="component" value="Chromosome"/>
</dbReference>
<keyword evidence="1" id="KW-0472">Membrane</keyword>
<reference evidence="3 4" key="1">
    <citation type="submission" date="2019-06" db="EMBL/GenBank/DDBJ databases">
        <title>Genome analyses of bacteria isolated from kimchi.</title>
        <authorList>
            <person name="Lee S."/>
            <person name="Ahn S."/>
            <person name="Roh S."/>
        </authorList>
    </citation>
    <scope>NUCLEOTIDE SEQUENCE [LARGE SCALE GENOMIC DNA]</scope>
    <source>
        <strain evidence="3 4">CBA3630</strain>
    </source>
</reference>
<keyword evidence="5" id="KW-1185">Reference proteome</keyword>
<sequence>MDKRPNVSRIDDIYIHAYYNHHDAVITKKSSKAASVSRFSLAVILGLSLAIGCHTLITIFF</sequence>
<gene>
    <name evidence="3" type="ORF">FGL85_10195</name>
    <name evidence="2" type="ORF">P1N92_07415</name>
</gene>
<protein>
    <submittedName>
        <fullName evidence="3">Uncharacterized protein</fullName>
    </submittedName>
</protein>
<dbReference type="RefSeq" id="WP_010292374.1">
    <property type="nucleotide sequence ID" value="NZ_BMBQ01000016.1"/>
</dbReference>
<evidence type="ECO:0000313" key="2">
    <source>
        <dbReference type="EMBL" id="MDG9733943.1"/>
    </source>
</evidence>
<dbReference type="EMBL" id="CP042383">
    <property type="protein sequence ID" value="QEA42849.1"/>
    <property type="molecule type" value="Genomic_DNA"/>
</dbReference>
<dbReference type="GeneID" id="64345230"/>